<name>A0A918TP41_9BACT</name>
<comment type="function">
    <text evidence="2">Functions as a ribosomal silencing factor. Interacts with ribosomal protein uL14 (rplN), blocking formation of intersubunit bridge B8. Prevents association of the 30S and 50S ribosomal subunits and the formation of functional ribosomes, thus repressing translation.</text>
</comment>
<dbReference type="Gene3D" id="3.30.460.10">
    <property type="entry name" value="Beta Polymerase, domain 2"/>
    <property type="match status" value="1"/>
</dbReference>
<gene>
    <name evidence="2 3" type="primary">rsfS</name>
    <name evidence="3" type="ORF">GCM10007100_24950</name>
</gene>
<dbReference type="GO" id="GO:0043023">
    <property type="term" value="F:ribosomal large subunit binding"/>
    <property type="evidence" value="ECO:0007669"/>
    <property type="project" value="TreeGrafter"/>
</dbReference>
<sequence>MNPAESKGLALAIECAKAAEEIQAEDIRILDVRGISTLTNYMVICSGSSMPHLKAILREVNKGVVSRTGDMPSHSEGKAVTRWVVLDYFDVMVHILHQEMRETYALEELWGDAKEVSWATVEE</sequence>
<dbReference type="InterPro" id="IPR043519">
    <property type="entry name" value="NT_sf"/>
</dbReference>
<dbReference type="GO" id="GO:0017148">
    <property type="term" value="P:negative regulation of translation"/>
    <property type="evidence" value="ECO:0007669"/>
    <property type="project" value="UniProtKB-UniRule"/>
</dbReference>
<keyword evidence="2" id="KW-0678">Repressor</keyword>
<dbReference type="EMBL" id="BMXI01000010">
    <property type="protein sequence ID" value="GHC57106.1"/>
    <property type="molecule type" value="Genomic_DNA"/>
</dbReference>
<reference evidence="3" key="2">
    <citation type="submission" date="2020-09" db="EMBL/GenBank/DDBJ databases">
        <authorList>
            <person name="Sun Q."/>
            <person name="Kim S."/>
        </authorList>
    </citation>
    <scope>NUCLEOTIDE SEQUENCE</scope>
    <source>
        <strain evidence="3">KCTC 12988</strain>
    </source>
</reference>
<comment type="subunit">
    <text evidence="2">Interacts with ribosomal protein uL14 (rplN).</text>
</comment>
<proteinExistence type="inferred from homology"/>
<accession>A0A918TP41</accession>
<dbReference type="GO" id="GO:0090071">
    <property type="term" value="P:negative regulation of ribosome biogenesis"/>
    <property type="evidence" value="ECO:0007669"/>
    <property type="project" value="UniProtKB-UniRule"/>
</dbReference>
<dbReference type="GO" id="GO:0005737">
    <property type="term" value="C:cytoplasm"/>
    <property type="evidence" value="ECO:0007669"/>
    <property type="project" value="UniProtKB-SubCell"/>
</dbReference>
<evidence type="ECO:0000313" key="3">
    <source>
        <dbReference type="EMBL" id="GHC57106.1"/>
    </source>
</evidence>
<keyword evidence="2" id="KW-0963">Cytoplasm</keyword>
<dbReference type="NCBIfam" id="TIGR00090">
    <property type="entry name" value="rsfS_iojap_ybeB"/>
    <property type="match status" value="1"/>
</dbReference>
<dbReference type="GO" id="GO:0042256">
    <property type="term" value="P:cytosolic ribosome assembly"/>
    <property type="evidence" value="ECO:0007669"/>
    <property type="project" value="UniProtKB-UniRule"/>
</dbReference>
<evidence type="ECO:0000313" key="4">
    <source>
        <dbReference type="Proteomes" id="UP000644507"/>
    </source>
</evidence>
<evidence type="ECO:0000256" key="1">
    <source>
        <dbReference type="ARBA" id="ARBA00010574"/>
    </source>
</evidence>
<reference evidence="3" key="1">
    <citation type="journal article" date="2014" name="Int. J. Syst. Evol. Microbiol.">
        <title>Complete genome sequence of Corynebacterium casei LMG S-19264T (=DSM 44701T), isolated from a smear-ripened cheese.</title>
        <authorList>
            <consortium name="US DOE Joint Genome Institute (JGI-PGF)"/>
            <person name="Walter F."/>
            <person name="Albersmeier A."/>
            <person name="Kalinowski J."/>
            <person name="Ruckert C."/>
        </authorList>
    </citation>
    <scope>NUCLEOTIDE SEQUENCE</scope>
    <source>
        <strain evidence="3">KCTC 12988</strain>
    </source>
</reference>
<organism evidence="3 4">
    <name type="scientific">Roseibacillus persicicus</name>
    <dbReference type="NCBI Taxonomy" id="454148"/>
    <lineage>
        <taxon>Bacteria</taxon>
        <taxon>Pseudomonadati</taxon>
        <taxon>Verrucomicrobiota</taxon>
        <taxon>Verrucomicrobiia</taxon>
        <taxon>Verrucomicrobiales</taxon>
        <taxon>Verrucomicrobiaceae</taxon>
        <taxon>Roseibacillus</taxon>
    </lineage>
</organism>
<dbReference type="HAMAP" id="MF_01477">
    <property type="entry name" value="Iojap_RsfS"/>
    <property type="match status" value="1"/>
</dbReference>
<dbReference type="Pfam" id="PF02410">
    <property type="entry name" value="RsfS"/>
    <property type="match status" value="1"/>
</dbReference>
<comment type="subcellular location">
    <subcellularLocation>
        <location evidence="2">Cytoplasm</location>
    </subcellularLocation>
</comment>
<dbReference type="AlphaFoldDB" id="A0A918TP41"/>
<evidence type="ECO:0000256" key="2">
    <source>
        <dbReference type="HAMAP-Rule" id="MF_01477"/>
    </source>
</evidence>
<keyword evidence="2" id="KW-0810">Translation regulation</keyword>
<keyword evidence="4" id="KW-1185">Reference proteome</keyword>
<comment type="similarity">
    <text evidence="1 2">Belongs to the Iojap/RsfS family.</text>
</comment>
<dbReference type="InterPro" id="IPR004394">
    <property type="entry name" value="Iojap/RsfS/C7orf30"/>
</dbReference>
<dbReference type="Proteomes" id="UP000644507">
    <property type="component" value="Unassembled WGS sequence"/>
</dbReference>
<protein>
    <recommendedName>
        <fullName evidence="2">Ribosomal silencing factor RsfS</fullName>
    </recommendedName>
</protein>
<dbReference type="SUPFAM" id="SSF81301">
    <property type="entry name" value="Nucleotidyltransferase"/>
    <property type="match status" value="1"/>
</dbReference>
<dbReference type="PANTHER" id="PTHR21043">
    <property type="entry name" value="IOJAP SUPERFAMILY ORTHOLOG"/>
    <property type="match status" value="1"/>
</dbReference>
<comment type="caution">
    <text evidence="3">The sequence shown here is derived from an EMBL/GenBank/DDBJ whole genome shotgun (WGS) entry which is preliminary data.</text>
</comment>
<dbReference type="RefSeq" id="WP_189570366.1">
    <property type="nucleotide sequence ID" value="NZ_BMXI01000010.1"/>
</dbReference>
<dbReference type="PANTHER" id="PTHR21043:SF0">
    <property type="entry name" value="MITOCHONDRIAL ASSEMBLY OF RIBOSOMAL LARGE SUBUNIT PROTEIN 1"/>
    <property type="match status" value="1"/>
</dbReference>